<keyword evidence="2" id="KW-0547">Nucleotide-binding</keyword>
<protein>
    <submittedName>
        <fullName evidence="6">Asparagine synthetase (Fe) 1</fullName>
        <ecNumber evidence="6">6.3.5.4</ecNumber>
    </submittedName>
</protein>
<dbReference type="NCBIfam" id="TIGR01536">
    <property type="entry name" value="asn_synth_AEB"/>
    <property type="match status" value="1"/>
</dbReference>
<dbReference type="Gene3D" id="3.60.20.10">
    <property type="entry name" value="Glutamine Phosphoribosylpyrophosphate, subunit 1, domain 1"/>
    <property type="match status" value="1"/>
</dbReference>
<dbReference type="InterPro" id="IPR029055">
    <property type="entry name" value="Ntn_hydrolases_N"/>
</dbReference>
<name>A0A2H9T3C9_9ZZZZ</name>
<dbReference type="Pfam" id="PF00733">
    <property type="entry name" value="Asn_synthase"/>
    <property type="match status" value="1"/>
</dbReference>
<dbReference type="InterPro" id="IPR014729">
    <property type="entry name" value="Rossmann-like_a/b/a_fold"/>
</dbReference>
<dbReference type="SUPFAM" id="SSF56235">
    <property type="entry name" value="N-terminal nucleophile aminohydrolases (Ntn hydrolases)"/>
    <property type="match status" value="1"/>
</dbReference>
<dbReference type="InterPro" id="IPR033738">
    <property type="entry name" value="AsnB_N"/>
</dbReference>
<dbReference type="InterPro" id="IPR001962">
    <property type="entry name" value="Asn_synthase"/>
</dbReference>
<sequence>MCGFAGVFSDKSSSLEKVFLQEMGNAIRHRGPDDSGIWMNERESIAFVHQRLSIQDLSSAGHQPMVSHSGRYVLVFNGEIYNHFALREMLSLSHKQWSGHSDTETLLACFDDWGVEKTIQCAVGMFAFSIWDREKEMLILGRDRLGEKPLYYGWQNNSFMFASELRSLKKHPDFLGKIDREAICLFIRLGYIPAPYSIYENIFKLKPGHLLFLTNDKKEKTCVYWSLIDNAVKGSEHVFSGSMDEAVSHLKNLLSVSIKQQMLSDVPLGAFLSGGIDSSTVVSMMQDHSRIPVKTFTIGFHEEGYNEAEHAKLVAQHLGTQHTELYVPAERAREVIPYLPEIYDEPFADPSQIPTYLVAKLAKEQVTVSLSGDAGDELFCGYNRYLFASGMWKKLAKLPSSVRHLSAKVLQFCPPDILNRIGRSALLNHRYSMLGDKLGKGFRILGSDSVEDLYSRLISFHDSPESLVQNYSGSGVVFNKMLSSLNQFSDIEKMMLLDSSLYLPDDILSKVDRAAMNVSLEVRVPFLDHRVVEFALSLPLHYKLRNKQGKWPLREILYQYVPREIVDRPKMGFGVPIGEWLVGPLREWADDLLNEQQLIEDGFFYPKPIRQLWKEHLTRKRNWSYLLWNILVFQEWLKSN</sequence>
<dbReference type="Gene3D" id="3.40.50.620">
    <property type="entry name" value="HUPs"/>
    <property type="match status" value="1"/>
</dbReference>
<dbReference type="EMBL" id="NSIT01000422">
    <property type="protein sequence ID" value="PJE77701.1"/>
    <property type="molecule type" value="Genomic_DNA"/>
</dbReference>
<comment type="caution">
    <text evidence="6">The sequence shown here is derived from an EMBL/GenBank/DDBJ whole genome shotgun (WGS) entry which is preliminary data.</text>
</comment>
<dbReference type="CDD" id="cd01991">
    <property type="entry name" value="Asn_synthase_B_C"/>
    <property type="match status" value="1"/>
</dbReference>
<dbReference type="GO" id="GO:0004066">
    <property type="term" value="F:asparagine synthase (glutamine-hydrolyzing) activity"/>
    <property type="evidence" value="ECO:0007669"/>
    <property type="project" value="UniProtKB-EC"/>
</dbReference>
<accession>A0A2H9T3C9</accession>
<dbReference type="InterPro" id="IPR051786">
    <property type="entry name" value="ASN_synthetase/amidase"/>
</dbReference>
<dbReference type="AlphaFoldDB" id="A0A2H9T3C9"/>
<dbReference type="EC" id="6.3.5.4" evidence="6"/>
<dbReference type="PANTHER" id="PTHR43284:SF1">
    <property type="entry name" value="ASPARAGINE SYNTHETASE"/>
    <property type="match status" value="1"/>
</dbReference>
<organism evidence="6">
    <name type="scientific">invertebrate metagenome</name>
    <dbReference type="NCBI Taxonomy" id="1711999"/>
    <lineage>
        <taxon>unclassified sequences</taxon>
        <taxon>metagenomes</taxon>
        <taxon>organismal metagenomes</taxon>
    </lineage>
</organism>
<dbReference type="InterPro" id="IPR006426">
    <property type="entry name" value="Asn_synth_AEB"/>
</dbReference>
<dbReference type="PANTHER" id="PTHR43284">
    <property type="entry name" value="ASPARAGINE SYNTHETASE (GLUTAMINE-HYDROLYZING)"/>
    <property type="match status" value="1"/>
</dbReference>
<comment type="similarity">
    <text evidence="1">Belongs to the asparagine synthetase family.</text>
</comment>
<gene>
    <name evidence="6" type="primary">asnB</name>
    <name evidence="6" type="ORF">CI610_03371</name>
</gene>
<dbReference type="GO" id="GO:0005524">
    <property type="term" value="F:ATP binding"/>
    <property type="evidence" value="ECO:0007669"/>
    <property type="project" value="UniProtKB-KW"/>
</dbReference>
<keyword evidence="6" id="KW-0436">Ligase</keyword>
<keyword evidence="4" id="KW-0315">Glutamine amidotransferase</keyword>
<evidence type="ECO:0000256" key="2">
    <source>
        <dbReference type="ARBA" id="ARBA00022741"/>
    </source>
</evidence>
<evidence type="ECO:0000256" key="3">
    <source>
        <dbReference type="ARBA" id="ARBA00022840"/>
    </source>
</evidence>
<dbReference type="GO" id="GO:0006529">
    <property type="term" value="P:asparagine biosynthetic process"/>
    <property type="evidence" value="ECO:0007669"/>
    <property type="project" value="InterPro"/>
</dbReference>
<evidence type="ECO:0000256" key="1">
    <source>
        <dbReference type="ARBA" id="ARBA00005752"/>
    </source>
</evidence>
<evidence type="ECO:0000259" key="5">
    <source>
        <dbReference type="PROSITE" id="PS51278"/>
    </source>
</evidence>
<keyword evidence="3" id="KW-0067">ATP-binding</keyword>
<feature type="domain" description="Glutamine amidotransferase type-2" evidence="5">
    <location>
        <begin position="2"/>
        <end position="216"/>
    </location>
</feature>
<evidence type="ECO:0000313" key="6">
    <source>
        <dbReference type="EMBL" id="PJE77701.1"/>
    </source>
</evidence>
<dbReference type="InterPro" id="IPR017932">
    <property type="entry name" value="GATase_2_dom"/>
</dbReference>
<reference evidence="6" key="1">
    <citation type="journal article" date="2017" name="Appl. Environ. Microbiol.">
        <title>Molecular characterization of an Endozoicomonas-like organism causing infection in king scallop Pecten maximus L.</title>
        <authorList>
            <person name="Cano I."/>
            <person name="van Aerle R."/>
            <person name="Ross S."/>
            <person name="Verner-Jeffreys D.W."/>
            <person name="Paley R.K."/>
            <person name="Rimmer G."/>
            <person name="Ryder D."/>
            <person name="Hooper P."/>
            <person name="Stone D."/>
            <person name="Feist S.W."/>
        </authorList>
    </citation>
    <scope>NUCLEOTIDE SEQUENCE</scope>
</reference>
<dbReference type="GO" id="GO:0005829">
    <property type="term" value="C:cytosol"/>
    <property type="evidence" value="ECO:0007669"/>
    <property type="project" value="TreeGrafter"/>
</dbReference>
<proteinExistence type="inferred from homology"/>
<dbReference type="SUPFAM" id="SSF52402">
    <property type="entry name" value="Adenine nucleotide alpha hydrolases-like"/>
    <property type="match status" value="1"/>
</dbReference>
<dbReference type="Pfam" id="PF13522">
    <property type="entry name" value="GATase_6"/>
    <property type="match status" value="1"/>
</dbReference>
<dbReference type="PIRSF" id="PIRSF001589">
    <property type="entry name" value="Asn_synthetase_glu-h"/>
    <property type="match status" value="1"/>
</dbReference>
<evidence type="ECO:0000256" key="4">
    <source>
        <dbReference type="ARBA" id="ARBA00022962"/>
    </source>
</evidence>
<dbReference type="CDD" id="cd00712">
    <property type="entry name" value="AsnB"/>
    <property type="match status" value="1"/>
</dbReference>
<dbReference type="PROSITE" id="PS51278">
    <property type="entry name" value="GATASE_TYPE_2"/>
    <property type="match status" value="1"/>
</dbReference>